<dbReference type="OrthoDB" id="8046937at2759"/>
<dbReference type="Proteomes" id="UP000887568">
    <property type="component" value="Unplaced"/>
</dbReference>
<name>A0A913Z5L8_PATMI</name>
<reference evidence="1" key="1">
    <citation type="submission" date="2022-11" db="UniProtKB">
        <authorList>
            <consortium name="EnsemblMetazoa"/>
        </authorList>
    </citation>
    <scope>IDENTIFICATION</scope>
</reference>
<dbReference type="OMA" id="RCKIARI"/>
<dbReference type="InterPro" id="IPR008042">
    <property type="entry name" value="Retrotrans_Pao"/>
</dbReference>
<dbReference type="RefSeq" id="XP_038046075.1">
    <property type="nucleotide sequence ID" value="XM_038190147.1"/>
</dbReference>
<sequence length="145" mass="16245">MFNFHIEAKDQSLTRRGILSTVASIYDPLGFLAPFVLIGKGILQEMCHSGSDWDDPLPDKLHPRWEKLKDDLVNLKQIQIPRCYKPNDFGKVIAMELHHFCDASTSGYGQCSYLRFIGEDKVHCTLVSGKARVAPIKVVTIPASS</sequence>
<dbReference type="EnsemblMetazoa" id="XM_038190147.1">
    <property type="protein sequence ID" value="XP_038046075.1"/>
    <property type="gene ID" value="LOC119720475"/>
</dbReference>
<dbReference type="GeneID" id="119720475"/>
<proteinExistence type="predicted"/>
<organism evidence="1 2">
    <name type="scientific">Patiria miniata</name>
    <name type="common">Bat star</name>
    <name type="synonym">Asterina miniata</name>
    <dbReference type="NCBI Taxonomy" id="46514"/>
    <lineage>
        <taxon>Eukaryota</taxon>
        <taxon>Metazoa</taxon>
        <taxon>Echinodermata</taxon>
        <taxon>Eleutherozoa</taxon>
        <taxon>Asterozoa</taxon>
        <taxon>Asteroidea</taxon>
        <taxon>Valvatacea</taxon>
        <taxon>Valvatida</taxon>
        <taxon>Asterinidae</taxon>
        <taxon>Patiria</taxon>
    </lineage>
</organism>
<dbReference type="AlphaFoldDB" id="A0A913Z5L8"/>
<evidence type="ECO:0000313" key="2">
    <source>
        <dbReference type="Proteomes" id="UP000887568"/>
    </source>
</evidence>
<dbReference type="PANTHER" id="PTHR47331:SF5">
    <property type="entry name" value="RIBONUCLEASE H"/>
    <property type="match status" value="1"/>
</dbReference>
<protein>
    <submittedName>
        <fullName evidence="1">Uncharacterized protein</fullName>
    </submittedName>
</protein>
<accession>A0A913Z5L8</accession>
<dbReference type="Pfam" id="PF05380">
    <property type="entry name" value="Peptidase_A17"/>
    <property type="match status" value="1"/>
</dbReference>
<evidence type="ECO:0000313" key="1">
    <source>
        <dbReference type="EnsemblMetazoa" id="XP_038046075.1"/>
    </source>
</evidence>
<keyword evidence="2" id="KW-1185">Reference proteome</keyword>
<dbReference type="PANTHER" id="PTHR47331">
    <property type="entry name" value="PHD-TYPE DOMAIN-CONTAINING PROTEIN"/>
    <property type="match status" value="1"/>
</dbReference>